<evidence type="ECO:0000313" key="1">
    <source>
        <dbReference type="EMBL" id="MDT1973984.1"/>
    </source>
</evidence>
<accession>A0AAW8R873</accession>
<organism evidence="1 2">
    <name type="scientific">Carnobacterium divergens</name>
    <name type="common">Lactobacillus divergens</name>
    <dbReference type="NCBI Taxonomy" id="2748"/>
    <lineage>
        <taxon>Bacteria</taxon>
        <taxon>Bacillati</taxon>
        <taxon>Bacillota</taxon>
        <taxon>Bacilli</taxon>
        <taxon>Lactobacillales</taxon>
        <taxon>Carnobacteriaceae</taxon>
        <taxon>Carnobacterium</taxon>
    </lineage>
</organism>
<evidence type="ECO:0000313" key="2">
    <source>
        <dbReference type="Proteomes" id="UP001249945"/>
    </source>
</evidence>
<gene>
    <name evidence="1" type="ORF">MX635_06170</name>
</gene>
<dbReference type="RefSeq" id="WP_311780333.1">
    <property type="nucleotide sequence ID" value="NZ_JALRMQ010000001.1"/>
</dbReference>
<dbReference type="Proteomes" id="UP001249945">
    <property type="component" value="Unassembled WGS sequence"/>
</dbReference>
<proteinExistence type="predicted"/>
<protein>
    <recommendedName>
        <fullName evidence="3">XRE family transcriptional regulator</fullName>
    </recommendedName>
</protein>
<dbReference type="AlphaFoldDB" id="A0AAW8R873"/>
<comment type="caution">
    <text evidence="1">The sequence shown here is derived from an EMBL/GenBank/DDBJ whole genome shotgun (WGS) entry which is preliminary data.</text>
</comment>
<evidence type="ECO:0008006" key="3">
    <source>
        <dbReference type="Google" id="ProtNLM"/>
    </source>
</evidence>
<dbReference type="EMBL" id="JALRMR010000006">
    <property type="protein sequence ID" value="MDT1973984.1"/>
    <property type="molecule type" value="Genomic_DNA"/>
</dbReference>
<name>A0AAW8R873_CARDV</name>
<sequence length="64" mass="7324">MSNIENGRKHVLAFLKENKISEQDLATAYGKSRVWVQRALKGYDSGPAVNSFILELIRDYRIRG</sequence>
<reference evidence="1" key="1">
    <citation type="submission" date="2022-04" db="EMBL/GenBank/DDBJ databases">
        <title>Draft genome sequences of lactic acid bacteria (LAB) strains involved in meat spoilage.</title>
        <authorList>
            <person name="Palevich N."/>
        </authorList>
    </citation>
    <scope>NUCLEOTIDE SEQUENCE</scope>
    <source>
        <strain evidence="1">9-14</strain>
    </source>
</reference>